<dbReference type="AlphaFoldDB" id="A0A8H4A5G2"/>
<protein>
    <submittedName>
        <fullName evidence="1">Uncharacterized protein</fullName>
    </submittedName>
</protein>
<organism evidence="1 2">
    <name type="scientific">Gigaspora margarita</name>
    <dbReference type="NCBI Taxonomy" id="4874"/>
    <lineage>
        <taxon>Eukaryota</taxon>
        <taxon>Fungi</taxon>
        <taxon>Fungi incertae sedis</taxon>
        <taxon>Mucoromycota</taxon>
        <taxon>Glomeromycotina</taxon>
        <taxon>Glomeromycetes</taxon>
        <taxon>Diversisporales</taxon>
        <taxon>Gigasporaceae</taxon>
        <taxon>Gigaspora</taxon>
    </lineage>
</organism>
<keyword evidence="2" id="KW-1185">Reference proteome</keyword>
<evidence type="ECO:0000313" key="2">
    <source>
        <dbReference type="Proteomes" id="UP000439903"/>
    </source>
</evidence>
<dbReference type="Proteomes" id="UP000439903">
    <property type="component" value="Unassembled WGS sequence"/>
</dbReference>
<gene>
    <name evidence="1" type="ORF">F8M41_007276</name>
</gene>
<reference evidence="1 2" key="1">
    <citation type="journal article" date="2019" name="Environ. Microbiol.">
        <title>At the nexus of three kingdoms: the genome of the mycorrhizal fungus Gigaspora margarita provides insights into plant, endobacterial and fungal interactions.</title>
        <authorList>
            <person name="Venice F."/>
            <person name="Ghignone S."/>
            <person name="Salvioli di Fossalunga A."/>
            <person name="Amselem J."/>
            <person name="Novero M."/>
            <person name="Xianan X."/>
            <person name="Sedzielewska Toro K."/>
            <person name="Morin E."/>
            <person name="Lipzen A."/>
            <person name="Grigoriev I.V."/>
            <person name="Henrissat B."/>
            <person name="Martin F.M."/>
            <person name="Bonfante P."/>
        </authorList>
    </citation>
    <scope>NUCLEOTIDE SEQUENCE [LARGE SCALE GENOMIC DNA]</scope>
    <source>
        <strain evidence="1 2">BEG34</strain>
    </source>
</reference>
<proteinExistence type="predicted"/>
<name>A0A8H4A5G2_GIGMA</name>
<dbReference type="EMBL" id="WTPW01001729">
    <property type="protein sequence ID" value="KAF0417988.1"/>
    <property type="molecule type" value="Genomic_DNA"/>
</dbReference>
<comment type="caution">
    <text evidence="1">The sequence shown here is derived from an EMBL/GenBank/DDBJ whole genome shotgun (WGS) entry which is preliminary data.</text>
</comment>
<dbReference type="OrthoDB" id="3044029at2759"/>
<accession>A0A8H4A5G2</accession>
<sequence length="126" mass="14919">MKCTGYDLFVNLVKPNICCFCIRCCKNAASAKYSTRRRSRASCELIILGTYSKERKQVDGKNRPTDSLYVPHRRTLSKDQRELRKTKRDLANKNIQNIYIEILLKDEKNKRTPNRTKKSEDYRRNK</sequence>
<evidence type="ECO:0000313" key="1">
    <source>
        <dbReference type="EMBL" id="KAF0417988.1"/>
    </source>
</evidence>